<dbReference type="GO" id="GO:0016020">
    <property type="term" value="C:membrane"/>
    <property type="evidence" value="ECO:0007669"/>
    <property type="project" value="TreeGrafter"/>
</dbReference>
<dbReference type="PRINTS" id="PR00081">
    <property type="entry name" value="GDHRDH"/>
</dbReference>
<evidence type="ECO:0000256" key="2">
    <source>
        <dbReference type="ARBA" id="ARBA00023002"/>
    </source>
</evidence>
<name>A0A533I6B6_PARDE</name>
<evidence type="ECO:0000259" key="4">
    <source>
        <dbReference type="SMART" id="SM00822"/>
    </source>
</evidence>
<dbReference type="Proteomes" id="UP000315344">
    <property type="component" value="Unassembled WGS sequence"/>
</dbReference>
<feature type="domain" description="Ketoreductase" evidence="4">
    <location>
        <begin position="8"/>
        <end position="196"/>
    </location>
</feature>
<dbReference type="PANTHER" id="PTHR44196:SF1">
    <property type="entry name" value="DEHYDROGENASE_REDUCTASE SDR FAMILY MEMBER 7B"/>
    <property type="match status" value="1"/>
</dbReference>
<dbReference type="AlphaFoldDB" id="A0A533I6B6"/>
<dbReference type="InterPro" id="IPR057326">
    <property type="entry name" value="KR_dom"/>
</dbReference>
<sequence>MMSEMKDKVALVTGASSGIGLATAELLAAAGAKVALVARSTDKLEAAAARIGPNAIAIAADLTAAGASAELLENVAGQFGPVDILMANAGVYLAGDLVENDPADIDRVLQTNIGAVFQIVRAALPGMIERGEGDIVITSSVAGHQAIPWEPVYSASKHAVQSFTHGLRQQVGPQNIRVQAIAPGVVLNDLWGISDQAEIDAKAATGNGLRSEDVAEAVMFMLTRPRNVTIRDLVILPRAQAI</sequence>
<dbReference type="CDD" id="cd05233">
    <property type="entry name" value="SDR_c"/>
    <property type="match status" value="1"/>
</dbReference>
<evidence type="ECO:0000313" key="6">
    <source>
        <dbReference type="Proteomes" id="UP000315344"/>
    </source>
</evidence>
<organism evidence="5 6">
    <name type="scientific">Paracoccus denitrificans</name>
    <dbReference type="NCBI Taxonomy" id="266"/>
    <lineage>
        <taxon>Bacteria</taxon>
        <taxon>Pseudomonadati</taxon>
        <taxon>Pseudomonadota</taxon>
        <taxon>Alphaproteobacteria</taxon>
        <taxon>Rhodobacterales</taxon>
        <taxon>Paracoccaceae</taxon>
        <taxon>Paracoccus</taxon>
    </lineage>
</organism>
<comment type="caution">
    <text evidence="5">The sequence shown here is derived from an EMBL/GenBank/DDBJ whole genome shotgun (WGS) entry which is preliminary data.</text>
</comment>
<gene>
    <name evidence="5" type="ORF">DI616_08275</name>
</gene>
<dbReference type="GO" id="GO:0016616">
    <property type="term" value="F:oxidoreductase activity, acting on the CH-OH group of donors, NAD or NADP as acceptor"/>
    <property type="evidence" value="ECO:0007669"/>
    <property type="project" value="UniProtKB-ARBA"/>
</dbReference>
<dbReference type="InterPro" id="IPR002347">
    <property type="entry name" value="SDR_fam"/>
</dbReference>
<dbReference type="Pfam" id="PF00106">
    <property type="entry name" value="adh_short"/>
    <property type="match status" value="1"/>
</dbReference>
<dbReference type="Gene3D" id="3.40.50.720">
    <property type="entry name" value="NAD(P)-binding Rossmann-like Domain"/>
    <property type="match status" value="1"/>
</dbReference>
<dbReference type="InterPro" id="IPR020904">
    <property type="entry name" value="Sc_DH/Rdtase_CS"/>
</dbReference>
<evidence type="ECO:0000256" key="3">
    <source>
        <dbReference type="RuleBase" id="RU000363"/>
    </source>
</evidence>
<protein>
    <submittedName>
        <fullName evidence="5">SDR family oxidoreductase</fullName>
    </submittedName>
</protein>
<dbReference type="EMBL" id="VAFL01000005">
    <property type="protein sequence ID" value="TKW67056.1"/>
    <property type="molecule type" value="Genomic_DNA"/>
</dbReference>
<evidence type="ECO:0000256" key="1">
    <source>
        <dbReference type="ARBA" id="ARBA00006484"/>
    </source>
</evidence>
<dbReference type="PANTHER" id="PTHR44196">
    <property type="entry name" value="DEHYDROGENASE/REDUCTASE SDR FAMILY MEMBER 7B"/>
    <property type="match status" value="1"/>
</dbReference>
<dbReference type="SUPFAM" id="SSF51735">
    <property type="entry name" value="NAD(P)-binding Rossmann-fold domains"/>
    <property type="match status" value="1"/>
</dbReference>
<dbReference type="PROSITE" id="PS00061">
    <property type="entry name" value="ADH_SHORT"/>
    <property type="match status" value="1"/>
</dbReference>
<keyword evidence="2" id="KW-0560">Oxidoreductase</keyword>
<evidence type="ECO:0000313" key="5">
    <source>
        <dbReference type="EMBL" id="TKW67056.1"/>
    </source>
</evidence>
<proteinExistence type="inferred from homology"/>
<comment type="similarity">
    <text evidence="1 3">Belongs to the short-chain dehydrogenases/reductases (SDR) family.</text>
</comment>
<reference evidence="5 6" key="1">
    <citation type="journal article" date="2017" name="Nat. Commun.">
        <title>In situ click chemistry generation of cyclooxygenase-2 inhibitors.</title>
        <authorList>
            <person name="Bhardwaj A."/>
            <person name="Kaur J."/>
            <person name="Wuest M."/>
            <person name="Wuest F."/>
        </authorList>
    </citation>
    <scope>NUCLEOTIDE SEQUENCE [LARGE SCALE GENOMIC DNA]</scope>
    <source>
        <strain evidence="5">S2_012_000_R3_94</strain>
    </source>
</reference>
<accession>A0A533I6B6</accession>
<dbReference type="PRINTS" id="PR00080">
    <property type="entry name" value="SDRFAMILY"/>
</dbReference>
<dbReference type="FunFam" id="3.40.50.720:FF:000047">
    <property type="entry name" value="NADP-dependent L-serine/L-allo-threonine dehydrogenase"/>
    <property type="match status" value="1"/>
</dbReference>
<dbReference type="InterPro" id="IPR036291">
    <property type="entry name" value="NAD(P)-bd_dom_sf"/>
</dbReference>
<dbReference type="SMART" id="SM00822">
    <property type="entry name" value="PKS_KR"/>
    <property type="match status" value="1"/>
</dbReference>